<evidence type="ECO:0000313" key="2">
    <source>
        <dbReference type="EMBL" id="ORZ07400.1"/>
    </source>
</evidence>
<keyword evidence="3" id="KW-1185">Reference proteome</keyword>
<dbReference type="AlphaFoldDB" id="A0A1X2I1H8"/>
<gene>
    <name evidence="2" type="ORF">BCR42DRAFT_442730</name>
</gene>
<accession>A0A1X2I1H8</accession>
<sequence>MQVTALTLQCHQQQTCVDLNPTSTNINQHDSGSHTTSLSPIPDQEQEHDQHGLSQPAKRQAKDALSFGWVQHTGLAKDKLNYQNQAD</sequence>
<evidence type="ECO:0000313" key="3">
    <source>
        <dbReference type="Proteomes" id="UP000193560"/>
    </source>
</evidence>
<dbReference type="EMBL" id="MCGE01000035">
    <property type="protein sequence ID" value="ORZ07400.1"/>
    <property type="molecule type" value="Genomic_DNA"/>
</dbReference>
<comment type="caution">
    <text evidence="2">The sequence shown here is derived from an EMBL/GenBank/DDBJ whole genome shotgun (WGS) entry which is preliminary data.</text>
</comment>
<name>A0A1X2I1H8_9FUNG</name>
<proteinExistence type="predicted"/>
<reference evidence="2 3" key="1">
    <citation type="submission" date="2016-07" db="EMBL/GenBank/DDBJ databases">
        <title>Pervasive Adenine N6-methylation of Active Genes in Fungi.</title>
        <authorList>
            <consortium name="DOE Joint Genome Institute"/>
            <person name="Mondo S.J."/>
            <person name="Dannebaum R.O."/>
            <person name="Kuo R.C."/>
            <person name="Labutti K."/>
            <person name="Haridas S."/>
            <person name="Kuo A."/>
            <person name="Salamov A."/>
            <person name="Ahrendt S.R."/>
            <person name="Lipzen A."/>
            <person name="Sullivan W."/>
            <person name="Andreopoulos W.B."/>
            <person name="Clum A."/>
            <person name="Lindquist E."/>
            <person name="Daum C."/>
            <person name="Ramamoorthy G.K."/>
            <person name="Gryganskyi A."/>
            <person name="Culley D."/>
            <person name="Magnuson J.K."/>
            <person name="James T.Y."/>
            <person name="O'Malley M.A."/>
            <person name="Stajich J.E."/>
            <person name="Spatafora J.W."/>
            <person name="Visel A."/>
            <person name="Grigoriev I.V."/>
        </authorList>
    </citation>
    <scope>NUCLEOTIDE SEQUENCE [LARGE SCALE GENOMIC DNA]</scope>
    <source>
        <strain evidence="2 3">NRRL 1336</strain>
    </source>
</reference>
<protein>
    <submittedName>
        <fullName evidence="2">Uncharacterized protein</fullName>
    </submittedName>
</protein>
<evidence type="ECO:0000256" key="1">
    <source>
        <dbReference type="SAM" id="MobiDB-lite"/>
    </source>
</evidence>
<feature type="region of interest" description="Disordered" evidence="1">
    <location>
        <begin position="21"/>
        <end position="65"/>
    </location>
</feature>
<feature type="compositionally biased region" description="Polar residues" evidence="1">
    <location>
        <begin position="21"/>
        <end position="39"/>
    </location>
</feature>
<organism evidence="2 3">
    <name type="scientific">Absidia repens</name>
    <dbReference type="NCBI Taxonomy" id="90262"/>
    <lineage>
        <taxon>Eukaryota</taxon>
        <taxon>Fungi</taxon>
        <taxon>Fungi incertae sedis</taxon>
        <taxon>Mucoromycota</taxon>
        <taxon>Mucoromycotina</taxon>
        <taxon>Mucoromycetes</taxon>
        <taxon>Mucorales</taxon>
        <taxon>Cunninghamellaceae</taxon>
        <taxon>Absidia</taxon>
    </lineage>
</organism>
<dbReference type="Proteomes" id="UP000193560">
    <property type="component" value="Unassembled WGS sequence"/>
</dbReference>